<evidence type="ECO:0000256" key="7">
    <source>
        <dbReference type="ARBA" id="ARBA00022695"/>
    </source>
</evidence>
<evidence type="ECO:0000256" key="5">
    <source>
        <dbReference type="ARBA" id="ARBA00022578"/>
    </source>
</evidence>
<dbReference type="Proteomes" id="UP000006310">
    <property type="component" value="Chromosome 2"/>
</dbReference>
<dbReference type="GeneID" id="34524480"/>
<dbReference type="GO" id="GO:0003887">
    <property type="term" value="F:DNA-directed DNA polymerase activity"/>
    <property type="evidence" value="ECO:0007669"/>
    <property type="project" value="UniProtKB-KW"/>
</dbReference>
<dbReference type="GO" id="GO:0006310">
    <property type="term" value="P:DNA recombination"/>
    <property type="evidence" value="ECO:0007669"/>
    <property type="project" value="UniProtKB-KW"/>
</dbReference>
<dbReference type="InterPro" id="IPR036397">
    <property type="entry name" value="RNaseH_sf"/>
</dbReference>
<dbReference type="RefSeq" id="XP_022463076.1">
    <property type="nucleotide sequence ID" value="XM_022606374.1"/>
</dbReference>
<dbReference type="OrthoDB" id="4070245at2759"/>
<evidence type="ECO:0000256" key="18">
    <source>
        <dbReference type="ARBA" id="ARBA00023172"/>
    </source>
</evidence>
<feature type="domain" description="Integrase catalytic" evidence="25">
    <location>
        <begin position="1"/>
        <end position="117"/>
    </location>
</feature>
<comment type="catalytic activity">
    <reaction evidence="1">
        <text>Endonucleolytic cleavage to 5'-phosphomonoester.</text>
        <dbReference type="EC" id="3.1.26.4"/>
    </reaction>
</comment>
<dbReference type="STRING" id="1071383.J7R1Z3"/>
<evidence type="ECO:0000256" key="15">
    <source>
        <dbReference type="ARBA" id="ARBA00022918"/>
    </source>
</evidence>
<evidence type="ECO:0000256" key="19">
    <source>
        <dbReference type="ARBA" id="ARBA00023242"/>
    </source>
</evidence>
<name>J7R1Z3_HUIN7</name>
<reference evidence="27" key="2">
    <citation type="submission" date="2012-08" db="EMBL/GenBank/DDBJ databases">
        <title>Genome sequence of Kazachstania naganishii.</title>
        <authorList>
            <person name="Gordon J.L."/>
            <person name="Armisen D."/>
            <person name="Proux-Wera E."/>
            <person name="OhEigeartaigh S.S."/>
            <person name="Byrne K.P."/>
            <person name="Wolfe K.H."/>
        </authorList>
    </citation>
    <scope>NUCLEOTIDE SEQUENCE [LARGE SCALE GENOMIC DNA]</scope>
    <source>
        <strain evidence="27">ATCC MYA-139 / BCRC 22969 / CBS 8797 / CCRC 22969 / KCTC 17520 / NBRC 10181 / NCYC 3082</strain>
    </source>
</reference>
<keyword evidence="14" id="KW-0229">DNA integration</keyword>
<dbReference type="InterPro" id="IPR012337">
    <property type="entry name" value="RNaseH-like_sf"/>
</dbReference>
<keyword evidence="15" id="KW-0695">RNA-directed DNA polymerase</keyword>
<sequence>MIGTVRNQFEVNVLAFQVNRGSEFTNNALRDYLSEEGNHTYYTSVADHQSNGVAERLNLTLLNDCRTLLKTTKLPYHLWFHAVQFATLQRNSVYNDSIRASARAKAGLPGIDVKTIPTFGQPAIAHFTKIHNKLRYRGEQGFALTPSSASYDYIIYLQSKGTVIDTTHYAVIRLSVKIDPNEEYDNSIFNSIITKLTDASANTDYYKFDHVIDRPDAATELTEVPNTPQPSSDNEQPLKVIDLSPASPDIDPNTGSSLPVYALYRRAT</sequence>
<evidence type="ECO:0000256" key="6">
    <source>
        <dbReference type="ARBA" id="ARBA00022679"/>
    </source>
</evidence>
<evidence type="ECO:0000256" key="14">
    <source>
        <dbReference type="ARBA" id="ARBA00022908"/>
    </source>
</evidence>
<keyword evidence="11" id="KW-0378">Hydrolase</keyword>
<organism evidence="26 27">
    <name type="scientific">Huiozyma naganishii (strain ATCC MYA-139 / BCRC 22969 / CBS 8797 / KCTC 17520 / NBRC 10181 / NCYC 3082 / Yp74L-3)</name>
    <name type="common">Yeast</name>
    <name type="synonym">Kazachstania naganishii</name>
    <dbReference type="NCBI Taxonomy" id="1071383"/>
    <lineage>
        <taxon>Eukaryota</taxon>
        <taxon>Fungi</taxon>
        <taxon>Dikarya</taxon>
        <taxon>Ascomycota</taxon>
        <taxon>Saccharomycotina</taxon>
        <taxon>Saccharomycetes</taxon>
        <taxon>Saccharomycetales</taxon>
        <taxon>Saccharomycetaceae</taxon>
        <taxon>Huiozyma</taxon>
    </lineage>
</organism>
<evidence type="ECO:0000256" key="24">
    <source>
        <dbReference type="SAM" id="MobiDB-lite"/>
    </source>
</evidence>
<dbReference type="GO" id="GO:0004523">
    <property type="term" value="F:RNA-DNA hybrid ribonuclease activity"/>
    <property type="evidence" value="ECO:0007669"/>
    <property type="project" value="UniProtKB-EC"/>
</dbReference>
<evidence type="ECO:0000256" key="2">
    <source>
        <dbReference type="ARBA" id="ARBA00004123"/>
    </source>
</evidence>
<comment type="subcellular location">
    <subcellularLocation>
        <location evidence="3">Cytoplasm</location>
    </subcellularLocation>
    <subcellularLocation>
        <location evidence="2">Nucleus</location>
    </subcellularLocation>
</comment>
<evidence type="ECO:0000256" key="17">
    <source>
        <dbReference type="ARBA" id="ARBA00023125"/>
    </source>
</evidence>
<dbReference type="EMBL" id="HE978315">
    <property type="protein sequence ID" value="CCK68830.1"/>
    <property type="molecule type" value="Genomic_DNA"/>
</dbReference>
<evidence type="ECO:0000256" key="4">
    <source>
        <dbReference type="ARBA" id="ARBA00022490"/>
    </source>
</evidence>
<dbReference type="GO" id="GO:0005737">
    <property type="term" value="C:cytoplasm"/>
    <property type="evidence" value="ECO:0007669"/>
    <property type="project" value="UniProtKB-SubCell"/>
</dbReference>
<evidence type="ECO:0000256" key="8">
    <source>
        <dbReference type="ARBA" id="ARBA00022722"/>
    </source>
</evidence>
<keyword evidence="4" id="KW-0963">Cytoplasm</keyword>
<keyword evidence="7" id="KW-0548">Nucleotidyltransferase</keyword>
<dbReference type="GO" id="GO:0032196">
    <property type="term" value="P:transposition"/>
    <property type="evidence" value="ECO:0007669"/>
    <property type="project" value="UniProtKB-KW"/>
</dbReference>
<evidence type="ECO:0000256" key="20">
    <source>
        <dbReference type="ARBA" id="ARBA00025590"/>
    </source>
</evidence>
<feature type="compositionally biased region" description="Polar residues" evidence="24">
    <location>
        <begin position="224"/>
        <end position="235"/>
    </location>
</feature>
<keyword evidence="5" id="KW-0815">Transposition</keyword>
<evidence type="ECO:0000259" key="25">
    <source>
        <dbReference type="PROSITE" id="PS50994"/>
    </source>
</evidence>
<dbReference type="InterPro" id="IPR001584">
    <property type="entry name" value="Integrase_cat-core"/>
</dbReference>
<keyword evidence="19" id="KW-0539">Nucleus</keyword>
<evidence type="ECO:0000256" key="11">
    <source>
        <dbReference type="ARBA" id="ARBA00022801"/>
    </source>
</evidence>
<dbReference type="PROSITE" id="PS50994">
    <property type="entry name" value="INTEGRASE"/>
    <property type="match status" value="1"/>
</dbReference>
<dbReference type="InterPro" id="IPR039537">
    <property type="entry name" value="Retrotran_Ty1/copia-like"/>
</dbReference>
<accession>J7R1Z3</accession>
<comment type="function">
    <text evidence="20">Reverse transcriptase/ribonuclease H (RT) is a multifunctional enzyme that catalyzes the conversion of the retro-elements RNA genome into dsDNA within the VLP. The enzyme displays a DNA polymerase activity that can copy either DNA or RNA templates, and a ribonuclease H (RNase H) activity that cleaves the RNA strand of RNA-DNA heteroduplexes during plus-strand synthesis and hydrolyzes RNA primers. The conversion leads to a linear dsDNA copy of the retrotransposon that includes long terminal repeats (LTRs) at both ends.</text>
</comment>
<dbReference type="AlphaFoldDB" id="J7R1Z3"/>
<comment type="catalytic activity">
    <reaction evidence="23">
        <text>DNA(n) + a 2'-deoxyribonucleoside 5'-triphosphate = DNA(n+1) + diphosphate</text>
        <dbReference type="Rhea" id="RHEA:22508"/>
        <dbReference type="Rhea" id="RHEA-COMP:17339"/>
        <dbReference type="Rhea" id="RHEA-COMP:17340"/>
        <dbReference type="ChEBI" id="CHEBI:33019"/>
        <dbReference type="ChEBI" id="CHEBI:61560"/>
        <dbReference type="ChEBI" id="CHEBI:173112"/>
        <dbReference type="EC" id="2.7.7.7"/>
    </reaction>
</comment>
<keyword evidence="6" id="KW-0808">Transferase</keyword>
<evidence type="ECO:0000256" key="9">
    <source>
        <dbReference type="ARBA" id="ARBA00022723"/>
    </source>
</evidence>
<dbReference type="eggNOG" id="KOG0017">
    <property type="taxonomic scope" value="Eukaryota"/>
</dbReference>
<evidence type="ECO:0000256" key="10">
    <source>
        <dbReference type="ARBA" id="ARBA00022759"/>
    </source>
</evidence>
<keyword evidence="13" id="KW-0694">RNA-binding</keyword>
<keyword evidence="16" id="KW-0239">DNA-directed DNA polymerase</keyword>
<evidence type="ECO:0000256" key="12">
    <source>
        <dbReference type="ARBA" id="ARBA00022842"/>
    </source>
</evidence>
<dbReference type="SUPFAM" id="SSF53098">
    <property type="entry name" value="Ribonuclease H-like"/>
    <property type="match status" value="1"/>
</dbReference>
<reference evidence="26 27" key="1">
    <citation type="journal article" date="2011" name="Proc. Natl. Acad. Sci. U.S.A.">
        <title>Evolutionary erosion of yeast sex chromosomes by mating-type switching accidents.</title>
        <authorList>
            <person name="Gordon J.L."/>
            <person name="Armisen D."/>
            <person name="Proux-Wera E."/>
            <person name="Oheigeartaigh S.S."/>
            <person name="Byrne K.P."/>
            <person name="Wolfe K.H."/>
        </authorList>
    </citation>
    <scope>NUCLEOTIDE SEQUENCE [LARGE SCALE GENOMIC DNA]</scope>
    <source>
        <strain evidence="27">ATCC MYA-139 / BCRC 22969 / CBS 8797 / CCRC 22969 / KCTC 17520 / NBRC 10181 / NCYC 3082</strain>
    </source>
</reference>
<dbReference type="Gene3D" id="3.30.420.10">
    <property type="entry name" value="Ribonuclease H-like superfamily/Ribonuclease H"/>
    <property type="match status" value="1"/>
</dbReference>
<keyword evidence="9" id="KW-0479">Metal-binding</keyword>
<dbReference type="GO" id="GO:0003964">
    <property type="term" value="F:RNA-directed DNA polymerase activity"/>
    <property type="evidence" value="ECO:0007669"/>
    <property type="project" value="UniProtKB-KW"/>
</dbReference>
<comment type="catalytic activity">
    <reaction evidence="22">
        <text>DNA(n) + a 2'-deoxyribonucleoside 5'-triphosphate = DNA(n+1) + diphosphate</text>
        <dbReference type="Rhea" id="RHEA:22508"/>
        <dbReference type="Rhea" id="RHEA-COMP:17339"/>
        <dbReference type="Rhea" id="RHEA-COMP:17340"/>
        <dbReference type="ChEBI" id="CHEBI:33019"/>
        <dbReference type="ChEBI" id="CHEBI:61560"/>
        <dbReference type="ChEBI" id="CHEBI:173112"/>
        <dbReference type="EC" id="2.7.7.49"/>
    </reaction>
</comment>
<dbReference type="GO" id="GO:0046872">
    <property type="term" value="F:metal ion binding"/>
    <property type="evidence" value="ECO:0007669"/>
    <property type="project" value="UniProtKB-KW"/>
</dbReference>
<dbReference type="PANTHER" id="PTHR42648">
    <property type="entry name" value="TRANSPOSASE, PUTATIVE-RELATED"/>
    <property type="match status" value="1"/>
</dbReference>
<feature type="region of interest" description="Disordered" evidence="24">
    <location>
        <begin position="221"/>
        <end position="256"/>
    </location>
</feature>
<dbReference type="GO" id="GO:0005634">
    <property type="term" value="C:nucleus"/>
    <property type="evidence" value="ECO:0007669"/>
    <property type="project" value="UniProtKB-SubCell"/>
</dbReference>
<keyword evidence="17" id="KW-0238">DNA-binding</keyword>
<keyword evidence="10" id="KW-0255">Endonuclease</keyword>
<evidence type="ECO:0000256" key="21">
    <source>
        <dbReference type="ARBA" id="ARBA00025615"/>
    </source>
</evidence>
<evidence type="ECO:0000313" key="26">
    <source>
        <dbReference type="EMBL" id="CCK68830.1"/>
    </source>
</evidence>
<evidence type="ECO:0000256" key="3">
    <source>
        <dbReference type="ARBA" id="ARBA00004496"/>
    </source>
</evidence>
<evidence type="ECO:0000313" key="27">
    <source>
        <dbReference type="Proteomes" id="UP000006310"/>
    </source>
</evidence>
<evidence type="ECO:0000256" key="13">
    <source>
        <dbReference type="ARBA" id="ARBA00022884"/>
    </source>
</evidence>
<keyword evidence="27" id="KW-1185">Reference proteome</keyword>
<protein>
    <recommendedName>
        <fullName evidence="25">Integrase catalytic domain-containing protein</fullName>
    </recommendedName>
</protein>
<dbReference type="GO" id="GO:0003723">
    <property type="term" value="F:RNA binding"/>
    <property type="evidence" value="ECO:0007669"/>
    <property type="project" value="UniProtKB-KW"/>
</dbReference>
<keyword evidence="12" id="KW-0460">Magnesium</keyword>
<evidence type="ECO:0000256" key="16">
    <source>
        <dbReference type="ARBA" id="ARBA00022932"/>
    </source>
</evidence>
<evidence type="ECO:0000256" key="22">
    <source>
        <dbReference type="ARBA" id="ARBA00048173"/>
    </source>
</evidence>
<comment type="function">
    <text evidence="21">Integrase (IN) targets the VLP to the nucleus, where a subparticle preintegration complex (PIC) containing at least integrase and the newly synthesized dsDNA copy of the retrotransposon must transit the nuclear membrane. Once in the nucleus, integrase performs the integration of the dsDNA into the host genome.</text>
</comment>
<gene>
    <name evidence="26" type="primary">KNAG0B03890</name>
    <name evidence="26" type="ordered locus">KNAG_0B03890</name>
</gene>
<dbReference type="HOGENOM" id="CLU_1038526_0_0_1"/>
<evidence type="ECO:0000256" key="1">
    <source>
        <dbReference type="ARBA" id="ARBA00000077"/>
    </source>
</evidence>
<dbReference type="KEGG" id="kng:KNAG_0B03890"/>
<dbReference type="GO" id="GO:0015074">
    <property type="term" value="P:DNA integration"/>
    <property type="evidence" value="ECO:0007669"/>
    <property type="project" value="UniProtKB-KW"/>
</dbReference>
<keyword evidence="8" id="KW-0540">Nuclease</keyword>
<keyword evidence="18" id="KW-0233">DNA recombination</keyword>
<dbReference type="PANTHER" id="PTHR42648:SF11">
    <property type="entry name" value="TRANSPOSON TY4-P GAG-POL POLYPROTEIN"/>
    <property type="match status" value="1"/>
</dbReference>
<proteinExistence type="predicted"/>
<dbReference type="GO" id="GO:0003677">
    <property type="term" value="F:DNA binding"/>
    <property type="evidence" value="ECO:0007669"/>
    <property type="project" value="UniProtKB-KW"/>
</dbReference>
<evidence type="ECO:0000256" key="23">
    <source>
        <dbReference type="ARBA" id="ARBA00049244"/>
    </source>
</evidence>